<dbReference type="InterPro" id="IPR055170">
    <property type="entry name" value="GFO_IDH_MocA-like_dom"/>
</dbReference>
<comment type="caution">
    <text evidence="4">The sequence shown here is derived from an EMBL/GenBank/DDBJ whole genome shotgun (WGS) entry which is preliminary data.</text>
</comment>
<accession>A0A3A3GZV8</accession>
<dbReference type="EMBL" id="QYZD01000008">
    <property type="protein sequence ID" value="RJG24082.1"/>
    <property type="molecule type" value="Genomic_DNA"/>
</dbReference>
<evidence type="ECO:0000259" key="2">
    <source>
        <dbReference type="Pfam" id="PF01408"/>
    </source>
</evidence>
<dbReference type="Pfam" id="PF22725">
    <property type="entry name" value="GFO_IDH_MocA_C3"/>
    <property type="match status" value="1"/>
</dbReference>
<dbReference type="InterPro" id="IPR000683">
    <property type="entry name" value="Gfo/Idh/MocA-like_OxRdtase_N"/>
</dbReference>
<dbReference type="Proteomes" id="UP000266177">
    <property type="component" value="Unassembled WGS sequence"/>
</dbReference>
<dbReference type="Pfam" id="PF01408">
    <property type="entry name" value="GFO_IDH_MocA"/>
    <property type="match status" value="1"/>
</dbReference>
<feature type="domain" description="GFO/IDH/MocA-like oxidoreductase" evidence="3">
    <location>
        <begin position="134"/>
        <end position="259"/>
    </location>
</feature>
<evidence type="ECO:0000259" key="3">
    <source>
        <dbReference type="Pfam" id="PF22725"/>
    </source>
</evidence>
<name>A0A3A3GZV8_PANTH</name>
<dbReference type="InterPro" id="IPR052515">
    <property type="entry name" value="Gfo/Idh/MocA_Oxidoreductase"/>
</dbReference>
<evidence type="ECO:0000256" key="1">
    <source>
        <dbReference type="SAM" id="MobiDB-lite"/>
    </source>
</evidence>
<evidence type="ECO:0000313" key="4">
    <source>
        <dbReference type="EMBL" id="RJG24082.1"/>
    </source>
</evidence>
<sequence>MDTVRIGVIGLGNMGSAHAKCIARGEITGAVLSAVCDTIPGRREWAKSELGEHIPCYSTEEEMLSSGTIDAALIATPHYHHPQSAINAFEQGLHVLIEKPAGVYTKQVREMNERAARSGKVFGIMYNQRSQPMYQRLRDLIHSGELGEIRRTNWIITNWYRPQSYYNSGGWRATWAGEGGGVLINQDPHQLDLWQWTTGLVPKRMRAFCRFGHYRDIEVEDDVTAYVEYENGASGVFVTTTGEAPGTNRFEITGDRGKVVIENGKLTFWRLRVSEPEFNRQYEGMFGQPECWKCDIPVHGQGGEHRYIIQNWADAIRTGSPLLAPGEEGIHGLTLSNAMLLSTWTDNWVTFPLDEDLFHAELQKRIDQSRYAADAPEEVRAPADMSRSFGS</sequence>
<dbReference type="OrthoDB" id="9815825at2"/>
<dbReference type="Gene3D" id="3.30.360.10">
    <property type="entry name" value="Dihydrodipicolinate Reductase, domain 2"/>
    <property type="match status" value="1"/>
</dbReference>
<dbReference type="SUPFAM" id="SSF51735">
    <property type="entry name" value="NAD(P)-binding Rossmann-fold domains"/>
    <property type="match status" value="1"/>
</dbReference>
<organism evidence="4 5">
    <name type="scientific">Paenibacillus thiaminolyticus</name>
    <name type="common">Bacillus thiaminolyticus</name>
    <dbReference type="NCBI Taxonomy" id="49283"/>
    <lineage>
        <taxon>Bacteria</taxon>
        <taxon>Bacillati</taxon>
        <taxon>Bacillota</taxon>
        <taxon>Bacilli</taxon>
        <taxon>Bacillales</taxon>
        <taxon>Paenibacillaceae</taxon>
        <taxon>Paenibacillus</taxon>
    </lineage>
</organism>
<gene>
    <name evidence="4" type="ORF">DQX05_11655</name>
</gene>
<dbReference type="PANTHER" id="PTHR43249">
    <property type="entry name" value="UDP-N-ACETYL-2-AMINO-2-DEOXY-D-GLUCURONATE OXIDASE"/>
    <property type="match status" value="1"/>
</dbReference>
<evidence type="ECO:0000313" key="5">
    <source>
        <dbReference type="Proteomes" id="UP000266177"/>
    </source>
</evidence>
<reference evidence="4 5" key="1">
    <citation type="submission" date="2018-09" db="EMBL/GenBank/DDBJ databases">
        <title>Paenibacillus SK2017-BO5.</title>
        <authorList>
            <person name="Piskunova J.V."/>
            <person name="Dubiley S.A."/>
            <person name="Severinov K.V."/>
        </authorList>
    </citation>
    <scope>NUCLEOTIDE SEQUENCE [LARGE SCALE GENOMIC DNA]</scope>
    <source>
        <strain evidence="4 5">BO5</strain>
    </source>
</reference>
<feature type="region of interest" description="Disordered" evidence="1">
    <location>
        <begin position="371"/>
        <end position="391"/>
    </location>
</feature>
<dbReference type="InterPro" id="IPR036291">
    <property type="entry name" value="NAD(P)-bd_dom_sf"/>
</dbReference>
<protein>
    <submittedName>
        <fullName evidence="4">Gfo/Idh/MocA family oxidoreductase</fullName>
    </submittedName>
</protein>
<proteinExistence type="predicted"/>
<dbReference type="Gene3D" id="3.40.50.720">
    <property type="entry name" value="NAD(P)-binding Rossmann-like Domain"/>
    <property type="match status" value="1"/>
</dbReference>
<dbReference type="RefSeq" id="WP_119793706.1">
    <property type="nucleotide sequence ID" value="NZ_QYZD01000008.1"/>
</dbReference>
<dbReference type="PANTHER" id="PTHR43249:SF1">
    <property type="entry name" value="D-GLUCOSIDE 3-DEHYDROGENASE"/>
    <property type="match status" value="1"/>
</dbReference>
<feature type="domain" description="Gfo/Idh/MocA-like oxidoreductase N-terminal" evidence="2">
    <location>
        <begin position="4"/>
        <end position="124"/>
    </location>
</feature>
<dbReference type="SUPFAM" id="SSF55347">
    <property type="entry name" value="Glyceraldehyde-3-phosphate dehydrogenase-like, C-terminal domain"/>
    <property type="match status" value="1"/>
</dbReference>
<dbReference type="AlphaFoldDB" id="A0A3A3GZV8"/>
<dbReference type="GO" id="GO:0000166">
    <property type="term" value="F:nucleotide binding"/>
    <property type="evidence" value="ECO:0007669"/>
    <property type="project" value="InterPro"/>
</dbReference>